<keyword evidence="2" id="KW-1185">Reference proteome</keyword>
<dbReference type="Proteomes" id="UP000504627">
    <property type="component" value="Unplaced"/>
</dbReference>
<organism evidence="2 3">
    <name type="scientific">Pipra filicauda</name>
    <name type="common">Wire-tailed manakin</name>
    <dbReference type="NCBI Taxonomy" id="649802"/>
    <lineage>
        <taxon>Eukaryota</taxon>
        <taxon>Metazoa</taxon>
        <taxon>Chordata</taxon>
        <taxon>Craniata</taxon>
        <taxon>Vertebrata</taxon>
        <taxon>Euteleostomi</taxon>
        <taxon>Archelosauria</taxon>
        <taxon>Archosauria</taxon>
        <taxon>Dinosauria</taxon>
        <taxon>Saurischia</taxon>
        <taxon>Theropoda</taxon>
        <taxon>Coelurosauria</taxon>
        <taxon>Aves</taxon>
        <taxon>Neognathae</taxon>
        <taxon>Neoaves</taxon>
        <taxon>Telluraves</taxon>
        <taxon>Australaves</taxon>
        <taxon>Passeriformes</taxon>
        <taxon>Pipridae</taxon>
        <taxon>Pipra</taxon>
    </lineage>
</organism>
<accession>A0A7R5L5J2</accession>
<dbReference type="InParanoid" id="A0A7R5L5J2"/>
<feature type="region of interest" description="Disordered" evidence="1">
    <location>
        <begin position="1"/>
        <end position="32"/>
    </location>
</feature>
<evidence type="ECO:0000313" key="3">
    <source>
        <dbReference type="RefSeq" id="XP_039245304.1"/>
    </source>
</evidence>
<feature type="compositionally biased region" description="Acidic residues" evidence="1">
    <location>
        <begin position="15"/>
        <end position="31"/>
    </location>
</feature>
<name>A0A7R5L5J2_9PASS</name>
<dbReference type="GeneID" id="114003598"/>
<dbReference type="RefSeq" id="XP_039245304.1">
    <property type="nucleotide sequence ID" value="XM_039389370.1"/>
</dbReference>
<evidence type="ECO:0000256" key="1">
    <source>
        <dbReference type="SAM" id="MobiDB-lite"/>
    </source>
</evidence>
<reference evidence="3" key="1">
    <citation type="submission" date="2025-08" db="UniProtKB">
        <authorList>
            <consortium name="RefSeq"/>
        </authorList>
    </citation>
    <scope>IDENTIFICATION</scope>
    <source>
        <tissue evidence="3">Muscle</tissue>
    </source>
</reference>
<dbReference type="AlphaFoldDB" id="A0A7R5L5J2"/>
<sequence length="96" mass="10792">MEEPPLRELPPPPGEGEEEEGEEEEEEETDAEWSFVDGEMEAVALRDLPTATIACNLDPRVFQDGPCRKSAFRNLTQSRGSAGILQEMVQERLFLN</sequence>
<protein>
    <submittedName>
        <fullName evidence="3">Calcipressin-1</fullName>
    </submittedName>
</protein>
<gene>
    <name evidence="3" type="primary">LOC114003598</name>
</gene>
<evidence type="ECO:0000313" key="2">
    <source>
        <dbReference type="Proteomes" id="UP000504627"/>
    </source>
</evidence>
<proteinExistence type="predicted"/>